<dbReference type="SUPFAM" id="SSF56436">
    <property type="entry name" value="C-type lectin-like"/>
    <property type="match status" value="1"/>
</dbReference>
<evidence type="ECO:0000313" key="2">
    <source>
        <dbReference type="Ensembl" id="ENSPNAP00000047859.1"/>
    </source>
</evidence>
<evidence type="ECO:0000313" key="3">
    <source>
        <dbReference type="Proteomes" id="UP001501920"/>
    </source>
</evidence>
<feature type="domain" description="C-type lectin" evidence="1">
    <location>
        <begin position="17"/>
        <end position="104"/>
    </location>
</feature>
<dbReference type="AlphaFoldDB" id="A0AAR2JCA2"/>
<dbReference type="Pfam" id="PF00059">
    <property type="entry name" value="Lectin_C"/>
    <property type="match status" value="1"/>
</dbReference>
<dbReference type="Gene3D" id="3.10.100.10">
    <property type="entry name" value="Mannose-Binding Protein A, subunit A"/>
    <property type="match status" value="1"/>
</dbReference>
<reference evidence="2" key="3">
    <citation type="submission" date="2025-09" db="UniProtKB">
        <authorList>
            <consortium name="Ensembl"/>
        </authorList>
    </citation>
    <scope>IDENTIFICATION</scope>
</reference>
<sequence length="137" mass="15177">MLENSRSVLPIEFLKHGANLASGHNNEENAFLKNLIKQATGSAIKPWLGSHDCVAVSEGKWLWTDGSKMSFQEWAKGQPDKYKSEHCLQMNLGGRHVYITTAWDTSFLFPSIIPVSGFTSAVQAFGPHLKGNELQMS</sequence>
<dbReference type="InterPro" id="IPR050111">
    <property type="entry name" value="C-type_lectin/snaclec_domain"/>
</dbReference>
<keyword evidence="3" id="KW-1185">Reference proteome</keyword>
<dbReference type="PROSITE" id="PS50041">
    <property type="entry name" value="C_TYPE_LECTIN_2"/>
    <property type="match status" value="1"/>
</dbReference>
<accession>A0AAR2JCA2</accession>
<dbReference type="InterPro" id="IPR001304">
    <property type="entry name" value="C-type_lectin-like"/>
</dbReference>
<reference evidence="2 3" key="1">
    <citation type="submission" date="2020-10" db="EMBL/GenBank/DDBJ databases">
        <title>Pygocentrus nattereri (red-bellied piranha) genome, fPygNat1, primary haplotype.</title>
        <authorList>
            <person name="Myers G."/>
            <person name="Meyer A."/>
            <person name="Karagic N."/>
            <person name="Pippel M."/>
            <person name="Winkler S."/>
            <person name="Tracey A."/>
            <person name="Wood J."/>
            <person name="Formenti G."/>
            <person name="Howe K."/>
            <person name="Fedrigo O."/>
            <person name="Jarvis E.D."/>
        </authorList>
    </citation>
    <scope>NUCLEOTIDE SEQUENCE [LARGE SCALE GENOMIC DNA]</scope>
</reference>
<organism evidence="2 3">
    <name type="scientific">Pygocentrus nattereri</name>
    <name type="common">Red-bellied piranha</name>
    <dbReference type="NCBI Taxonomy" id="42514"/>
    <lineage>
        <taxon>Eukaryota</taxon>
        <taxon>Metazoa</taxon>
        <taxon>Chordata</taxon>
        <taxon>Craniata</taxon>
        <taxon>Vertebrata</taxon>
        <taxon>Euteleostomi</taxon>
        <taxon>Actinopterygii</taxon>
        <taxon>Neopterygii</taxon>
        <taxon>Teleostei</taxon>
        <taxon>Ostariophysi</taxon>
        <taxon>Characiformes</taxon>
        <taxon>Characoidei</taxon>
        <taxon>Pygocentrus</taxon>
    </lineage>
</organism>
<dbReference type="InterPro" id="IPR016187">
    <property type="entry name" value="CTDL_fold"/>
</dbReference>
<protein>
    <recommendedName>
        <fullName evidence="1">C-type lectin domain-containing protein</fullName>
    </recommendedName>
</protein>
<evidence type="ECO:0000259" key="1">
    <source>
        <dbReference type="PROSITE" id="PS50041"/>
    </source>
</evidence>
<dbReference type="Proteomes" id="UP001501920">
    <property type="component" value="Chromosome 8"/>
</dbReference>
<reference evidence="2" key="2">
    <citation type="submission" date="2025-08" db="UniProtKB">
        <authorList>
            <consortium name="Ensembl"/>
        </authorList>
    </citation>
    <scope>IDENTIFICATION</scope>
</reference>
<proteinExistence type="predicted"/>
<dbReference type="Ensembl" id="ENSPNAT00000085450.1">
    <property type="protein sequence ID" value="ENSPNAP00000047859.1"/>
    <property type="gene ID" value="ENSPNAG00000033973.1"/>
</dbReference>
<dbReference type="CDD" id="cd00037">
    <property type="entry name" value="CLECT"/>
    <property type="match status" value="1"/>
</dbReference>
<dbReference type="GeneTree" id="ENSGT01150000287586"/>
<name>A0AAR2JCA2_PYGNA</name>
<dbReference type="InterPro" id="IPR016186">
    <property type="entry name" value="C-type_lectin-like/link_sf"/>
</dbReference>
<dbReference type="PANTHER" id="PTHR22803">
    <property type="entry name" value="MANNOSE, PHOSPHOLIPASE, LECTIN RECEPTOR RELATED"/>
    <property type="match status" value="1"/>
</dbReference>